<keyword evidence="5" id="KW-0812">Transmembrane</keyword>
<evidence type="ECO:0000313" key="7">
    <source>
        <dbReference type="EMBL" id="NYI86654.1"/>
    </source>
</evidence>
<dbReference type="FunFam" id="3.40.50.12780:FF:000013">
    <property type="entry name" value="Long-chain-fatty-acid--AMP ligase FadD32"/>
    <property type="match status" value="1"/>
</dbReference>
<dbReference type="EMBL" id="JACCFJ010000001">
    <property type="protein sequence ID" value="NYI86654.1"/>
    <property type="molecule type" value="Genomic_DNA"/>
</dbReference>
<dbReference type="Pfam" id="PF00501">
    <property type="entry name" value="AMP-binding"/>
    <property type="match status" value="1"/>
</dbReference>
<gene>
    <name evidence="7" type="ORF">HNR68_005284</name>
</gene>
<dbReference type="AlphaFoldDB" id="A0A853AVJ6"/>
<evidence type="ECO:0000256" key="4">
    <source>
        <dbReference type="ARBA" id="ARBA00023098"/>
    </source>
</evidence>
<protein>
    <submittedName>
        <fullName evidence="7">Acyl-CoA synthetase (AMP-forming)/AMP-acid ligase II</fullName>
    </submittedName>
</protein>
<proteinExistence type="inferred from homology"/>
<evidence type="ECO:0000256" key="3">
    <source>
        <dbReference type="ARBA" id="ARBA00022832"/>
    </source>
</evidence>
<dbReference type="InterPro" id="IPR040097">
    <property type="entry name" value="FAAL/FAAC"/>
</dbReference>
<name>A0A853AVJ6_9PSEU</name>
<dbReference type="SUPFAM" id="SSF56801">
    <property type="entry name" value="Acetyl-CoA synthetase-like"/>
    <property type="match status" value="1"/>
</dbReference>
<dbReference type="InterPro" id="IPR020845">
    <property type="entry name" value="AMP-binding_CS"/>
</dbReference>
<keyword evidence="5" id="KW-1133">Transmembrane helix</keyword>
<dbReference type="InterPro" id="IPR000873">
    <property type="entry name" value="AMP-dep_synth/lig_dom"/>
</dbReference>
<dbReference type="PROSITE" id="PS00455">
    <property type="entry name" value="AMP_BINDING"/>
    <property type="match status" value="1"/>
</dbReference>
<feature type="domain" description="AMP-dependent synthetase/ligase" evidence="6">
    <location>
        <begin position="6"/>
        <end position="406"/>
    </location>
</feature>
<accession>A0A853AVJ6</accession>
<dbReference type="GO" id="GO:0070566">
    <property type="term" value="F:adenylyltransferase activity"/>
    <property type="evidence" value="ECO:0007669"/>
    <property type="project" value="TreeGrafter"/>
</dbReference>
<dbReference type="PANTHER" id="PTHR22754">
    <property type="entry name" value="DISCO-INTERACTING PROTEIN 2 DIP2 -RELATED"/>
    <property type="match status" value="1"/>
</dbReference>
<dbReference type="PANTHER" id="PTHR22754:SF32">
    <property type="entry name" value="DISCO-INTERACTING PROTEIN 2"/>
    <property type="match status" value="1"/>
</dbReference>
<keyword evidence="8" id="KW-1185">Reference proteome</keyword>
<dbReference type="InterPro" id="IPR045851">
    <property type="entry name" value="AMP-bd_C_sf"/>
</dbReference>
<sequence length="566" mass="61432">MTDVLRNRALSSPERVALRFLLDGELREQSLDYAELDHLARAAAAVIQQRCSAGDRVLLMYPPGVDFVVAFFACMYAGVISVPAYPPDPSRPTRTIPRLQEMASDAKPVAVLTSSAAIGLRGFLEEHAPELSALPWIVTDELPTGAEDCWVERSPHADDVAFLQYTSGSTGAPKGVVLSHGNLLHNSQAIRHAFHLSEDTVAVSWLPPYHDMGLIGGLLQPVFAGFPVVLLSPLHAIERPMRWLEAISRYRATVSGGPNFAFDLCVRKSTAHERAGLDLSEWRLAFVGADTVRPETLRRFAEAFAPAGFTSASLYPCYGLAEATLLVAGAIRRREPLIRRFDRTALIDGIASDPADTEESVERVSTGQACLGTVVEIRDPDTGRPCPDGRVGEICVHGPGVAQGYWERPVLSADVFPTDGQGRRWLRTGDLGVTLDGELYFVGRAKDVVVLQGVSHHPQDLENTAERVGHLLRVGSGAAFSVGPDGDEDLVLVYEIVRGKEATAEDLEAESERVRTALLAEHGVRLSELVLIRSGSIPKTSSGKIQRQATKMLYEAEALDQVVPLT</sequence>
<dbReference type="GO" id="GO:0005886">
    <property type="term" value="C:plasma membrane"/>
    <property type="evidence" value="ECO:0007669"/>
    <property type="project" value="TreeGrafter"/>
</dbReference>
<dbReference type="InterPro" id="IPR042099">
    <property type="entry name" value="ANL_N_sf"/>
</dbReference>
<dbReference type="GO" id="GO:0071766">
    <property type="term" value="P:Actinobacterium-type cell wall biogenesis"/>
    <property type="evidence" value="ECO:0007669"/>
    <property type="project" value="UniProtKB-ARBA"/>
</dbReference>
<evidence type="ECO:0000313" key="8">
    <source>
        <dbReference type="Proteomes" id="UP000587002"/>
    </source>
</evidence>
<comment type="similarity">
    <text evidence="1">Belongs to the ATP-dependent AMP-binding enzyme family.</text>
</comment>
<dbReference type="GO" id="GO:0006633">
    <property type="term" value="P:fatty acid biosynthetic process"/>
    <property type="evidence" value="ECO:0007669"/>
    <property type="project" value="TreeGrafter"/>
</dbReference>
<keyword evidence="3" id="KW-0276">Fatty acid metabolism</keyword>
<keyword evidence="4" id="KW-0443">Lipid metabolism</keyword>
<dbReference type="RefSeq" id="WP_179724399.1">
    <property type="nucleotide sequence ID" value="NZ_BAABFH010000001.1"/>
</dbReference>
<dbReference type="Gene3D" id="3.40.50.12780">
    <property type="entry name" value="N-terminal domain of ligase-like"/>
    <property type="match status" value="1"/>
</dbReference>
<keyword evidence="2 7" id="KW-0436">Ligase</keyword>
<dbReference type="GO" id="GO:0016874">
    <property type="term" value="F:ligase activity"/>
    <property type="evidence" value="ECO:0007669"/>
    <property type="project" value="UniProtKB-KW"/>
</dbReference>
<comment type="caution">
    <text evidence="7">The sequence shown here is derived from an EMBL/GenBank/DDBJ whole genome shotgun (WGS) entry which is preliminary data.</text>
</comment>
<dbReference type="CDD" id="cd05931">
    <property type="entry name" value="FAAL"/>
    <property type="match status" value="1"/>
</dbReference>
<evidence type="ECO:0000256" key="5">
    <source>
        <dbReference type="SAM" id="Phobius"/>
    </source>
</evidence>
<evidence type="ECO:0000256" key="2">
    <source>
        <dbReference type="ARBA" id="ARBA00022598"/>
    </source>
</evidence>
<organism evidence="7 8">
    <name type="scientific">Saccharopolyspora hordei</name>
    <dbReference type="NCBI Taxonomy" id="1838"/>
    <lineage>
        <taxon>Bacteria</taxon>
        <taxon>Bacillati</taxon>
        <taxon>Actinomycetota</taxon>
        <taxon>Actinomycetes</taxon>
        <taxon>Pseudonocardiales</taxon>
        <taxon>Pseudonocardiaceae</taxon>
        <taxon>Saccharopolyspora</taxon>
    </lineage>
</organism>
<dbReference type="Proteomes" id="UP000587002">
    <property type="component" value="Unassembled WGS sequence"/>
</dbReference>
<dbReference type="Gene3D" id="3.30.300.30">
    <property type="match status" value="1"/>
</dbReference>
<evidence type="ECO:0000256" key="1">
    <source>
        <dbReference type="ARBA" id="ARBA00006432"/>
    </source>
</evidence>
<keyword evidence="5" id="KW-0472">Membrane</keyword>
<reference evidence="7 8" key="1">
    <citation type="submission" date="2020-07" db="EMBL/GenBank/DDBJ databases">
        <title>Sequencing the genomes of 1000 actinobacteria strains.</title>
        <authorList>
            <person name="Klenk H.-P."/>
        </authorList>
    </citation>
    <scope>NUCLEOTIDE SEQUENCE [LARGE SCALE GENOMIC DNA]</scope>
    <source>
        <strain evidence="7 8">DSM 44065</strain>
    </source>
</reference>
<feature type="transmembrane region" description="Helical" evidence="5">
    <location>
        <begin position="67"/>
        <end position="85"/>
    </location>
</feature>
<evidence type="ECO:0000259" key="6">
    <source>
        <dbReference type="Pfam" id="PF00501"/>
    </source>
</evidence>